<dbReference type="Proteomes" id="UP000265200">
    <property type="component" value="Chromosome 13"/>
</dbReference>
<dbReference type="SMART" id="SM00013">
    <property type="entry name" value="LRRNT"/>
    <property type="match status" value="1"/>
</dbReference>
<feature type="region of interest" description="Disordered" evidence="4">
    <location>
        <begin position="333"/>
        <end position="362"/>
    </location>
</feature>
<evidence type="ECO:0000256" key="5">
    <source>
        <dbReference type="SAM" id="SignalP"/>
    </source>
</evidence>
<feature type="domain" description="LRRNT" evidence="6">
    <location>
        <begin position="32"/>
        <end position="64"/>
    </location>
</feature>
<proteinExistence type="predicted"/>
<dbReference type="InterPro" id="IPR001611">
    <property type="entry name" value="Leu-rich_rpt"/>
</dbReference>
<dbReference type="PROSITE" id="PS51450">
    <property type="entry name" value="LRR"/>
    <property type="match status" value="2"/>
</dbReference>
<sequence length="412" mass="45706">QKLLSAAMLSLSLSPLLVLLLCDFLGCGVLSVCPSVCSCSSGHRVVDCSSRGLTKLPPAGRTSLDSHLSRYGHLRTLDLSFNRLVRLPSSLPRSLWDVRAVGNHLHSLDKNDTAYHWNLRELDLSDNELERVVFINNTLLNLRGLNLSHNRFWTVPTNMPHNLEVIDLSHNYMVKILPGSLDRLPRLLRLYMHANRFSWLPKGIFDKLNRMEIITLGDNPWACEEEENITGLLRWSEETRTTVFGCPCYTTAICGRTRLVPTGREHSSALLTEPPLWVGRADGGYGQSPARTAAVTSKYQARPALHDTAIYRDKEGEATEPVDWELLLWTSSPASHSPTPHTSTTARLRASRQPKMDSSQSDGCAVQTHTVVLTAAFITTFTSINFPPTAVSTKHPVPHGRPSPGLHQSKSG</sequence>
<feature type="chain" id="PRO_5018014629" evidence="5">
    <location>
        <begin position="32"/>
        <end position="412"/>
    </location>
</feature>
<dbReference type="Ensembl" id="ENSORLT00015032712.1">
    <property type="protein sequence ID" value="ENSORLP00015012629.1"/>
    <property type="gene ID" value="ENSORLG00015013497.1"/>
</dbReference>
<dbReference type="InterPro" id="IPR032675">
    <property type="entry name" value="LRR_dom_sf"/>
</dbReference>
<dbReference type="Gene3D" id="3.80.10.10">
    <property type="entry name" value="Ribonuclease Inhibitor"/>
    <property type="match status" value="2"/>
</dbReference>
<keyword evidence="3" id="KW-0677">Repeat</keyword>
<dbReference type="InterPro" id="IPR003591">
    <property type="entry name" value="Leu-rich_rpt_typical-subtyp"/>
</dbReference>
<protein>
    <submittedName>
        <fullName evidence="7">Oligodendrocyte myelin glycoprotein b</fullName>
    </submittedName>
</protein>
<dbReference type="InterPro" id="IPR051071">
    <property type="entry name" value="LRR-bact_E3_ubiq_ligases"/>
</dbReference>
<feature type="signal peptide" evidence="5">
    <location>
        <begin position="1"/>
        <end position="31"/>
    </location>
</feature>
<accession>A0A3P9HYE6</accession>
<evidence type="ECO:0000313" key="7">
    <source>
        <dbReference type="Ensembl" id="ENSORLP00015012629.1"/>
    </source>
</evidence>
<feature type="region of interest" description="Disordered" evidence="4">
    <location>
        <begin position="391"/>
        <end position="412"/>
    </location>
</feature>
<evidence type="ECO:0000313" key="8">
    <source>
        <dbReference type="Proteomes" id="UP000265200"/>
    </source>
</evidence>
<organism evidence="7 8">
    <name type="scientific">Oryzias latipes</name>
    <name type="common">Japanese rice fish</name>
    <name type="synonym">Japanese killifish</name>
    <dbReference type="NCBI Taxonomy" id="8090"/>
    <lineage>
        <taxon>Eukaryota</taxon>
        <taxon>Metazoa</taxon>
        <taxon>Chordata</taxon>
        <taxon>Craniata</taxon>
        <taxon>Vertebrata</taxon>
        <taxon>Euteleostomi</taxon>
        <taxon>Actinopterygii</taxon>
        <taxon>Neopterygii</taxon>
        <taxon>Teleostei</taxon>
        <taxon>Neoteleostei</taxon>
        <taxon>Acanthomorphata</taxon>
        <taxon>Ovalentaria</taxon>
        <taxon>Atherinomorphae</taxon>
        <taxon>Beloniformes</taxon>
        <taxon>Adrianichthyidae</taxon>
        <taxon>Oryziinae</taxon>
        <taxon>Oryzias</taxon>
    </lineage>
</organism>
<evidence type="ECO:0000256" key="3">
    <source>
        <dbReference type="ARBA" id="ARBA00022737"/>
    </source>
</evidence>
<dbReference type="SMART" id="SM00369">
    <property type="entry name" value="LRR_TYP"/>
    <property type="match status" value="3"/>
</dbReference>
<dbReference type="Pfam" id="PF01462">
    <property type="entry name" value="LRRNT"/>
    <property type="match status" value="1"/>
</dbReference>
<reference evidence="7" key="3">
    <citation type="submission" date="2025-08" db="UniProtKB">
        <authorList>
            <consortium name="Ensembl"/>
        </authorList>
    </citation>
    <scope>IDENTIFICATION</scope>
    <source>
        <strain evidence="7">HSOK</strain>
    </source>
</reference>
<dbReference type="PANTHER" id="PTHR47114:SF4">
    <property type="entry name" value="OLIGODENDROCYTE MYELIN GLYCOPROTEIN B"/>
    <property type="match status" value="1"/>
</dbReference>
<reference key="1">
    <citation type="journal article" date="2007" name="Nature">
        <title>The medaka draft genome and insights into vertebrate genome evolution.</title>
        <authorList>
            <person name="Kasahara M."/>
            <person name="Naruse K."/>
            <person name="Sasaki S."/>
            <person name="Nakatani Y."/>
            <person name="Qu W."/>
            <person name="Ahsan B."/>
            <person name="Yamada T."/>
            <person name="Nagayasu Y."/>
            <person name="Doi K."/>
            <person name="Kasai Y."/>
            <person name="Jindo T."/>
            <person name="Kobayashi D."/>
            <person name="Shimada A."/>
            <person name="Toyoda A."/>
            <person name="Kuroki Y."/>
            <person name="Fujiyama A."/>
            <person name="Sasaki T."/>
            <person name="Shimizu A."/>
            <person name="Asakawa S."/>
            <person name="Shimizu N."/>
            <person name="Hashimoto S."/>
            <person name="Yang J."/>
            <person name="Lee Y."/>
            <person name="Matsushima K."/>
            <person name="Sugano S."/>
            <person name="Sakaizumi M."/>
            <person name="Narita T."/>
            <person name="Ohishi K."/>
            <person name="Haga S."/>
            <person name="Ohta F."/>
            <person name="Nomoto H."/>
            <person name="Nogata K."/>
            <person name="Morishita T."/>
            <person name="Endo T."/>
            <person name="Shin-I T."/>
            <person name="Takeda H."/>
            <person name="Morishita S."/>
            <person name="Kohara Y."/>
        </authorList>
    </citation>
    <scope>NUCLEOTIDE SEQUENCE [LARGE SCALE GENOMIC DNA]</scope>
    <source>
        <strain>Hd-rR</strain>
    </source>
</reference>
<keyword evidence="1" id="KW-0433">Leucine-rich repeat</keyword>
<name>A0A3P9HYE6_ORYLA</name>
<evidence type="ECO:0000256" key="2">
    <source>
        <dbReference type="ARBA" id="ARBA00022729"/>
    </source>
</evidence>
<dbReference type="PANTHER" id="PTHR47114">
    <property type="match status" value="1"/>
</dbReference>
<dbReference type="SUPFAM" id="SSF52058">
    <property type="entry name" value="L domain-like"/>
    <property type="match status" value="1"/>
</dbReference>
<dbReference type="Pfam" id="PF00560">
    <property type="entry name" value="LRR_1"/>
    <property type="match status" value="1"/>
</dbReference>
<evidence type="ECO:0000256" key="4">
    <source>
        <dbReference type="SAM" id="MobiDB-lite"/>
    </source>
</evidence>
<reference evidence="7" key="4">
    <citation type="submission" date="2025-09" db="UniProtKB">
        <authorList>
            <consortium name="Ensembl"/>
        </authorList>
    </citation>
    <scope>IDENTIFICATION</scope>
    <source>
        <strain evidence="7">HSOK</strain>
    </source>
</reference>
<dbReference type="Pfam" id="PF13855">
    <property type="entry name" value="LRR_8"/>
    <property type="match status" value="1"/>
</dbReference>
<evidence type="ECO:0000256" key="1">
    <source>
        <dbReference type="ARBA" id="ARBA00022614"/>
    </source>
</evidence>
<feature type="compositionally biased region" description="Low complexity" evidence="4">
    <location>
        <begin position="333"/>
        <end position="346"/>
    </location>
</feature>
<keyword evidence="2 5" id="KW-0732">Signal</keyword>
<reference evidence="7 8" key="2">
    <citation type="submission" date="2017-04" db="EMBL/GenBank/DDBJ databases">
        <title>CpG methylation of centromeres and impact of large insertions on vertebrate speciation.</title>
        <authorList>
            <person name="Ichikawa K."/>
            <person name="Yoshimura J."/>
            <person name="Morishita S."/>
        </authorList>
    </citation>
    <scope>NUCLEOTIDE SEQUENCE</scope>
    <source>
        <strain evidence="7 8">HSOK</strain>
    </source>
</reference>
<dbReference type="AlphaFoldDB" id="A0A3P9HYE6"/>
<dbReference type="InterPro" id="IPR000372">
    <property type="entry name" value="LRRNT"/>
</dbReference>
<evidence type="ECO:0000259" key="6">
    <source>
        <dbReference type="SMART" id="SM00013"/>
    </source>
</evidence>